<keyword evidence="4" id="KW-1185">Reference proteome</keyword>
<name>A0A9X0AVL4_9HELO</name>
<sequence length="250" mass="28218">MCKTTHTHYACFCTALIVHSCALNYPLGRLVCPPPNLVKKHIYVYADCNDCLIAAEERNENFAKKASRAWMRMGEEVMDDEEREDGNGDGDRDEEGERVQEVHLECEEGGDEGGEGEVYDMDRETQYNVMTTGKKHKYSSTNEDENSNEDAQLAIQSEIEQSEDSPDENDDLAAAAQLLSALRQELGDTDMIFQSGDVKNEDGDEDEDVDGEYKEHVQTIMENLGKLREERNMQVKRSVDAMNIGQEEDA</sequence>
<dbReference type="Proteomes" id="UP001152300">
    <property type="component" value="Unassembled WGS sequence"/>
</dbReference>
<dbReference type="OrthoDB" id="3555370at2759"/>
<accession>A0A9X0AVL4</accession>
<dbReference type="EMBL" id="JAPEIS010000002">
    <property type="protein sequence ID" value="KAJ8069414.1"/>
    <property type="molecule type" value="Genomic_DNA"/>
</dbReference>
<evidence type="ECO:0000256" key="2">
    <source>
        <dbReference type="SAM" id="SignalP"/>
    </source>
</evidence>
<feature type="signal peptide" evidence="2">
    <location>
        <begin position="1"/>
        <end position="22"/>
    </location>
</feature>
<proteinExistence type="predicted"/>
<evidence type="ECO:0000256" key="1">
    <source>
        <dbReference type="SAM" id="MobiDB-lite"/>
    </source>
</evidence>
<comment type="caution">
    <text evidence="3">The sequence shown here is derived from an EMBL/GenBank/DDBJ whole genome shotgun (WGS) entry which is preliminary data.</text>
</comment>
<organism evidence="3 4">
    <name type="scientific">Sclerotinia nivalis</name>
    <dbReference type="NCBI Taxonomy" id="352851"/>
    <lineage>
        <taxon>Eukaryota</taxon>
        <taxon>Fungi</taxon>
        <taxon>Dikarya</taxon>
        <taxon>Ascomycota</taxon>
        <taxon>Pezizomycotina</taxon>
        <taxon>Leotiomycetes</taxon>
        <taxon>Helotiales</taxon>
        <taxon>Sclerotiniaceae</taxon>
        <taxon>Sclerotinia</taxon>
    </lineage>
</organism>
<feature type="region of interest" description="Disordered" evidence="1">
    <location>
        <begin position="188"/>
        <end position="211"/>
    </location>
</feature>
<keyword evidence="2" id="KW-0732">Signal</keyword>
<evidence type="ECO:0000313" key="3">
    <source>
        <dbReference type="EMBL" id="KAJ8069414.1"/>
    </source>
</evidence>
<gene>
    <name evidence="3" type="ORF">OCU04_003067</name>
</gene>
<feature type="region of interest" description="Disordered" evidence="1">
    <location>
        <begin position="75"/>
        <end position="99"/>
    </location>
</feature>
<feature type="compositionally biased region" description="Basic and acidic residues" evidence="1">
    <location>
        <begin position="85"/>
        <end position="99"/>
    </location>
</feature>
<dbReference type="AlphaFoldDB" id="A0A9X0AVL4"/>
<feature type="chain" id="PRO_5040946025" evidence="2">
    <location>
        <begin position="23"/>
        <end position="250"/>
    </location>
</feature>
<protein>
    <submittedName>
        <fullName evidence="3">Uncharacterized protein</fullName>
    </submittedName>
</protein>
<evidence type="ECO:0000313" key="4">
    <source>
        <dbReference type="Proteomes" id="UP001152300"/>
    </source>
</evidence>
<reference evidence="3" key="1">
    <citation type="submission" date="2022-11" db="EMBL/GenBank/DDBJ databases">
        <title>Genome Resource of Sclerotinia nivalis Strain SnTB1, a Plant Pathogen Isolated from American Ginseng.</title>
        <authorList>
            <person name="Fan S."/>
        </authorList>
    </citation>
    <scope>NUCLEOTIDE SEQUENCE</scope>
    <source>
        <strain evidence="3">SnTB1</strain>
    </source>
</reference>